<organism evidence="8 9">
    <name type="scientific">Nocardiopsis terrae</name>
    <dbReference type="NCBI Taxonomy" id="372655"/>
    <lineage>
        <taxon>Bacteria</taxon>
        <taxon>Bacillati</taxon>
        <taxon>Actinomycetota</taxon>
        <taxon>Actinomycetes</taxon>
        <taxon>Streptosporangiales</taxon>
        <taxon>Nocardiopsidaceae</taxon>
        <taxon>Nocardiopsis</taxon>
    </lineage>
</organism>
<feature type="transmembrane region" description="Helical" evidence="6">
    <location>
        <begin position="331"/>
        <end position="350"/>
    </location>
</feature>
<name>A0ABR9HNA5_9ACTN</name>
<feature type="transmembrane region" description="Helical" evidence="6">
    <location>
        <begin position="199"/>
        <end position="221"/>
    </location>
</feature>
<evidence type="ECO:0000313" key="8">
    <source>
        <dbReference type="EMBL" id="MBE1460509.1"/>
    </source>
</evidence>
<dbReference type="Proteomes" id="UP000598217">
    <property type="component" value="Unassembled WGS sequence"/>
</dbReference>
<proteinExistence type="predicted"/>
<feature type="transmembrane region" description="Helical" evidence="6">
    <location>
        <begin position="138"/>
        <end position="158"/>
    </location>
</feature>
<protein>
    <submittedName>
        <fullName evidence="8">Sugar phosphate permease</fullName>
    </submittedName>
</protein>
<feature type="compositionally biased region" description="Low complexity" evidence="5">
    <location>
        <begin position="11"/>
        <end position="34"/>
    </location>
</feature>
<feature type="domain" description="Major facilitator superfamily (MFS) profile" evidence="7">
    <location>
        <begin position="45"/>
        <end position="446"/>
    </location>
</feature>
<feature type="transmembrane region" description="Helical" evidence="6">
    <location>
        <begin position="424"/>
        <end position="442"/>
    </location>
</feature>
<keyword evidence="9" id="KW-1185">Reference proteome</keyword>
<evidence type="ECO:0000256" key="4">
    <source>
        <dbReference type="ARBA" id="ARBA00023136"/>
    </source>
</evidence>
<feature type="region of interest" description="Disordered" evidence="5">
    <location>
        <begin position="446"/>
        <end position="471"/>
    </location>
</feature>
<gene>
    <name evidence="8" type="ORF">H4W79_004723</name>
</gene>
<evidence type="ECO:0000313" key="9">
    <source>
        <dbReference type="Proteomes" id="UP000598217"/>
    </source>
</evidence>
<dbReference type="Pfam" id="PF07690">
    <property type="entry name" value="MFS_1"/>
    <property type="match status" value="1"/>
</dbReference>
<evidence type="ECO:0000256" key="5">
    <source>
        <dbReference type="SAM" id="MobiDB-lite"/>
    </source>
</evidence>
<feature type="region of interest" description="Disordered" evidence="5">
    <location>
        <begin position="1"/>
        <end position="34"/>
    </location>
</feature>
<evidence type="ECO:0000256" key="1">
    <source>
        <dbReference type="ARBA" id="ARBA00004651"/>
    </source>
</evidence>
<keyword evidence="4 6" id="KW-0472">Membrane</keyword>
<feature type="transmembrane region" description="Helical" evidence="6">
    <location>
        <begin position="265"/>
        <end position="284"/>
    </location>
</feature>
<dbReference type="EMBL" id="JADBDY010000001">
    <property type="protein sequence ID" value="MBE1460509.1"/>
    <property type="molecule type" value="Genomic_DNA"/>
</dbReference>
<accession>A0ABR9HNA5</accession>
<evidence type="ECO:0000256" key="6">
    <source>
        <dbReference type="SAM" id="Phobius"/>
    </source>
</evidence>
<dbReference type="SUPFAM" id="SSF103473">
    <property type="entry name" value="MFS general substrate transporter"/>
    <property type="match status" value="1"/>
</dbReference>
<dbReference type="InterPro" id="IPR020846">
    <property type="entry name" value="MFS_dom"/>
</dbReference>
<sequence>MSSRTVPQNPDPGADDGASPDAAGAAPPAPAGGRRPAAGIHRAWAVALVAGMTIVAAAAFAAMPGLLVDPLHTEYRWTRGSIGAAASVNMVVYGLVAPFAAALMDRFGIRRIALAALTAIVVGAALTTVMTASWQLTLYWGLLIGAGTGSLAMTFAATVANNWFVERRGLVIGALTGASAFGQMVFLPALAWIIDHQGWRPAIVTLALTAATMAVLVALVLRDHPADAGLRPYGARTDVPRPRVEPGAARRTVRVLVAAVRNRRFWVIGGSFAVCGATTNGIIWTHFVPAAQDQGMAVTTAAALVSVIGVFSLAGTVLSGWLTDRFDPRRLLVAYYVGRGLLLAALPALLGPDAGVAIVVFVVVFGLLDVATVPPTVLLCRRVFGADGAIVFGWVNALHQVGAGAMAIFGGFTRDMAGGYGPVWLTAAALCGFAAALALRIARPGEVPDGSEESESPDAQGDSADDRTAGV</sequence>
<feature type="transmembrane region" description="Helical" evidence="6">
    <location>
        <begin position="170"/>
        <end position="193"/>
    </location>
</feature>
<evidence type="ECO:0000256" key="2">
    <source>
        <dbReference type="ARBA" id="ARBA00022692"/>
    </source>
</evidence>
<feature type="transmembrane region" description="Helical" evidence="6">
    <location>
        <begin position="112"/>
        <end position="132"/>
    </location>
</feature>
<dbReference type="PROSITE" id="PS50850">
    <property type="entry name" value="MFS"/>
    <property type="match status" value="1"/>
</dbReference>
<evidence type="ECO:0000259" key="7">
    <source>
        <dbReference type="PROSITE" id="PS50850"/>
    </source>
</evidence>
<dbReference type="PANTHER" id="PTHR11360">
    <property type="entry name" value="MONOCARBOXYLATE TRANSPORTER"/>
    <property type="match status" value="1"/>
</dbReference>
<comment type="subcellular location">
    <subcellularLocation>
        <location evidence="1">Cell membrane</location>
        <topology evidence="1">Multi-pass membrane protein</topology>
    </subcellularLocation>
</comment>
<keyword evidence="3 6" id="KW-1133">Transmembrane helix</keyword>
<feature type="transmembrane region" description="Helical" evidence="6">
    <location>
        <begin position="296"/>
        <end position="319"/>
    </location>
</feature>
<evidence type="ECO:0000256" key="3">
    <source>
        <dbReference type="ARBA" id="ARBA00022989"/>
    </source>
</evidence>
<dbReference type="InterPro" id="IPR011701">
    <property type="entry name" value="MFS"/>
</dbReference>
<dbReference type="CDD" id="cd17355">
    <property type="entry name" value="MFS_YcxA_like"/>
    <property type="match status" value="1"/>
</dbReference>
<feature type="transmembrane region" description="Helical" evidence="6">
    <location>
        <begin position="82"/>
        <end position="103"/>
    </location>
</feature>
<reference evidence="8 9" key="1">
    <citation type="submission" date="2020-10" db="EMBL/GenBank/DDBJ databases">
        <title>Sequencing the genomes of 1000 actinobacteria strains.</title>
        <authorList>
            <person name="Klenk H.-P."/>
        </authorList>
    </citation>
    <scope>NUCLEOTIDE SEQUENCE [LARGE SCALE GENOMIC DNA]</scope>
    <source>
        <strain evidence="8 9">DSM 45157</strain>
    </source>
</reference>
<keyword evidence="2 6" id="KW-0812">Transmembrane</keyword>
<feature type="transmembrane region" description="Helical" evidence="6">
    <location>
        <begin position="391"/>
        <end position="412"/>
    </location>
</feature>
<comment type="caution">
    <text evidence="8">The sequence shown here is derived from an EMBL/GenBank/DDBJ whole genome shotgun (WGS) entry which is preliminary data.</text>
</comment>
<dbReference type="PANTHER" id="PTHR11360:SF284">
    <property type="entry name" value="EG:103B4.3 PROTEIN-RELATED"/>
    <property type="match status" value="1"/>
</dbReference>
<dbReference type="InterPro" id="IPR036259">
    <property type="entry name" value="MFS_trans_sf"/>
</dbReference>
<dbReference type="Gene3D" id="1.20.1250.20">
    <property type="entry name" value="MFS general substrate transporter like domains"/>
    <property type="match status" value="2"/>
</dbReference>
<dbReference type="RefSeq" id="WP_191267573.1">
    <property type="nucleotide sequence ID" value="NZ_BMXJ01000001.1"/>
</dbReference>
<feature type="transmembrane region" description="Helical" evidence="6">
    <location>
        <begin position="356"/>
        <end position="379"/>
    </location>
</feature>
<dbReference type="InterPro" id="IPR050327">
    <property type="entry name" value="Proton-linked_MCT"/>
</dbReference>
<feature type="transmembrane region" description="Helical" evidence="6">
    <location>
        <begin position="43"/>
        <end position="62"/>
    </location>
</feature>